<keyword evidence="3" id="KW-0413">Isomerase</keyword>
<dbReference type="GO" id="GO:0046872">
    <property type="term" value="F:metal ion binding"/>
    <property type="evidence" value="ECO:0007669"/>
    <property type="project" value="InterPro"/>
</dbReference>
<sequence length="241" mass="26433">MDFRAVLLEQTELFGEVIRQADPSTPVGTCPGWTLNKLFRHVGRGNRWCATIISERLTEPLDPRDVPDGKPPEDLDAAIDWLNAGAQLILDAVDHVGSQKVWTFLGPRPAGWWVRRRVHEQTVHRADADLAVGAEFTLPVELAADGVSEWIELSTARGHGLAPGQRLHLHATDDGLGPTGEWLVVHDEDGLAWSHAHAKGDAAVRGPALNLLLAITRRRTDGVEVLGDTAVWDDWLANTPF</sequence>
<dbReference type="GO" id="GO:0005886">
    <property type="term" value="C:plasma membrane"/>
    <property type="evidence" value="ECO:0007669"/>
    <property type="project" value="TreeGrafter"/>
</dbReference>
<dbReference type="AlphaFoldDB" id="A0A7G8PII2"/>
<reference evidence="3 4" key="1">
    <citation type="submission" date="2020-07" db="EMBL/GenBank/DDBJ databases">
        <title>Draft genome sequence of four isobutane-metabolizing strains capable of cometabolically degrading diverse ether contaminants.</title>
        <authorList>
            <person name="Chen W."/>
            <person name="Faulkner N."/>
            <person name="Smith C."/>
            <person name="Hyman M."/>
        </authorList>
    </citation>
    <scope>NUCLEOTIDE SEQUENCE [LARGE SCALE GENOMIC DNA]</scope>
    <source>
        <strain evidence="3 4">2A</strain>
    </source>
</reference>
<evidence type="ECO:0000313" key="4">
    <source>
        <dbReference type="Proteomes" id="UP000515498"/>
    </source>
</evidence>
<feature type="domain" description="MDMPI C-terminal" evidence="1">
    <location>
        <begin position="141"/>
        <end position="233"/>
    </location>
</feature>
<dbReference type="InterPro" id="IPR024344">
    <property type="entry name" value="MDMPI_metal-binding"/>
</dbReference>
<dbReference type="KEGG" id="mflu:HZU40_07670"/>
<evidence type="ECO:0000259" key="2">
    <source>
        <dbReference type="Pfam" id="PF11716"/>
    </source>
</evidence>
<gene>
    <name evidence="3" type="ORF">HZU40_07670</name>
</gene>
<dbReference type="InterPro" id="IPR034660">
    <property type="entry name" value="DinB/YfiT-like"/>
</dbReference>
<feature type="domain" description="Mycothiol-dependent maleylpyruvate isomerase metal-binding" evidence="2">
    <location>
        <begin position="9"/>
        <end position="128"/>
    </location>
</feature>
<evidence type="ECO:0000313" key="3">
    <source>
        <dbReference type="EMBL" id="QNJ94148.1"/>
    </source>
</evidence>
<dbReference type="GO" id="GO:0016853">
    <property type="term" value="F:isomerase activity"/>
    <property type="evidence" value="ECO:0007669"/>
    <property type="project" value="UniProtKB-KW"/>
</dbReference>
<accession>A0A7G8PII2</accession>
<keyword evidence="3" id="KW-0670">Pyruvate</keyword>
<dbReference type="Proteomes" id="UP000515498">
    <property type="component" value="Chromosome"/>
</dbReference>
<organism evidence="3 4">
    <name type="scientific">Mycolicibacterium fluoranthenivorans</name>
    <dbReference type="NCBI Taxonomy" id="258505"/>
    <lineage>
        <taxon>Bacteria</taxon>
        <taxon>Bacillati</taxon>
        <taxon>Actinomycetota</taxon>
        <taxon>Actinomycetes</taxon>
        <taxon>Mycobacteriales</taxon>
        <taxon>Mycobacteriaceae</taxon>
        <taxon>Mycolicibacterium</taxon>
    </lineage>
</organism>
<protein>
    <submittedName>
        <fullName evidence="3">Maleylpyruvate isomerase family mycothiol-dependent enzyme</fullName>
    </submittedName>
</protein>
<dbReference type="RefSeq" id="WP_187098073.1">
    <property type="nucleotide sequence ID" value="NZ_CP059894.1"/>
</dbReference>
<evidence type="ECO:0000259" key="1">
    <source>
        <dbReference type="Pfam" id="PF07398"/>
    </source>
</evidence>
<dbReference type="EMBL" id="CP059894">
    <property type="protein sequence ID" value="QNJ94148.1"/>
    <property type="molecule type" value="Genomic_DNA"/>
</dbReference>
<dbReference type="InterPro" id="IPR010872">
    <property type="entry name" value="MDMPI_C-term_domain"/>
</dbReference>
<proteinExistence type="predicted"/>
<dbReference type="SUPFAM" id="SSF109854">
    <property type="entry name" value="DinB/YfiT-like putative metalloenzymes"/>
    <property type="match status" value="1"/>
</dbReference>
<name>A0A7G8PII2_9MYCO</name>
<dbReference type="NCBIfam" id="TIGR03083">
    <property type="entry name" value="maleylpyruvate isomerase family mycothiol-dependent enzyme"/>
    <property type="match status" value="1"/>
</dbReference>
<dbReference type="PANTHER" id="PTHR40758">
    <property type="entry name" value="CONSERVED PROTEIN"/>
    <property type="match status" value="1"/>
</dbReference>
<dbReference type="PANTHER" id="PTHR40758:SF1">
    <property type="entry name" value="CONSERVED PROTEIN"/>
    <property type="match status" value="1"/>
</dbReference>
<dbReference type="InterPro" id="IPR017517">
    <property type="entry name" value="Maleyloyr_isom"/>
</dbReference>
<dbReference type="Pfam" id="PF07398">
    <property type="entry name" value="MDMPI_C"/>
    <property type="match status" value="1"/>
</dbReference>
<dbReference type="Pfam" id="PF11716">
    <property type="entry name" value="MDMPI_N"/>
    <property type="match status" value="1"/>
</dbReference>